<feature type="compositionally biased region" description="Basic residues" evidence="4">
    <location>
        <begin position="18"/>
        <end position="28"/>
    </location>
</feature>
<proteinExistence type="predicted"/>
<dbReference type="PANTHER" id="PTHR14150">
    <property type="entry name" value="U3 SMALL NUCLEOLAR RNA-ASSOCIATED PROTEIN 14"/>
    <property type="match status" value="1"/>
</dbReference>
<keyword evidence="3" id="KW-0539">Nucleus</keyword>
<feature type="compositionally biased region" description="Polar residues" evidence="4">
    <location>
        <begin position="244"/>
        <end position="258"/>
    </location>
</feature>
<keyword evidence="2" id="KW-0597">Phosphoprotein</keyword>
<sequence>MPGRQSNQLRRPEDNGPRKAKPRRKRGKSLNALTIAEHQFPIKPRIRRHRLGEDEEDDDASKRKRQSRHADEDSDGPDTKRRRTGDESSDDSGEGGSDSEGHQWKIGQVDSDDDSELDSDEAMGESDEERFDGFSFRGSSTMKSKSGRVSGGKKSKGAIDLSEDGDNIEEDSEDDLGEDAVDLATAWDMNASEDEQEQKAPRPKQKASDNASSDMQSEDDDDEAELSDDSDLSVSDDEGDDNQRGLSKLQTFVNSMETEVTAKPSRKLDSGTEKGKPTEYGLNSSRKLTVADLIPSITDSRLKTSLKYLDPTVASKKSASTGIPGKLQAPLPKRQQDRLERAAAYEKSKETLNRWIETVKANRRAEHLSFPLVNPNEQPTTKMDVAKPQTDLESTIQNILVESGLADSTEKSAEQQVQEFEELEARKLSLEELQARRAELRKHRELLFREEVRAKRIKKIKSKSYRRVHRKEREKMEQMERQALLEAGVDLDEEEREKNDRHRAEARMGAKHRESKWAKSLKQTGRAAWDEDARVSVADMARRDEELQKRIEGKRVHREDDDYLGSSSSESDDEDPWAEDASDRETRKLRQKLDQLEADEGAEDFKGPHSKLLSMKFMQNAEASRKAQNDAELRRLARELDGSESQSEAESEIGRQKFGSTKPDKPEKEKPSVPRNEFEEPAGSDEEVEHAPAEDKVEIVASNSKNQKQARASVKTSRNRAQEGWSKSDSPQPEDNPWLAQTTRNNRRRGNDISGETVDITLPEPVPGSSEKKAEKIKSHSKASSNGHLTAKKTFNDEGSGSDDEDNVPVLLKNHDLVKKAFAGDEVVQDFEQEKHDVIEEEGDKVVDNTLPGWGSWAGEGVSKKQQKRQKRFLTTVEGIKPDKRKDARLGHVIINEKRVKKNVKYLASQLPHPFESKQQYERSLRLPIGPEWTTKQTFQDATKPRVMVKQGIIKPMEKPMI</sequence>
<feature type="compositionally biased region" description="Basic and acidic residues" evidence="4">
    <location>
        <begin position="662"/>
        <end position="678"/>
    </location>
</feature>
<dbReference type="GeneID" id="39595513"/>
<comment type="subcellular location">
    <subcellularLocation>
        <location evidence="1">Nucleus</location>
        <location evidence="1">Nucleolus</location>
    </subcellularLocation>
</comment>
<evidence type="ECO:0000256" key="3">
    <source>
        <dbReference type="ARBA" id="ARBA00023242"/>
    </source>
</evidence>
<dbReference type="GO" id="GO:0006364">
    <property type="term" value="P:rRNA processing"/>
    <property type="evidence" value="ECO:0007669"/>
    <property type="project" value="InterPro"/>
</dbReference>
<feature type="region of interest" description="Disordered" evidence="4">
    <location>
        <begin position="464"/>
        <end position="808"/>
    </location>
</feature>
<dbReference type="VEuPathDB" id="FungiDB:C8Q69DRAFT_215037"/>
<feature type="compositionally biased region" description="Acidic residues" evidence="4">
    <location>
        <begin position="161"/>
        <end position="181"/>
    </location>
</feature>
<feature type="compositionally biased region" description="Basic and acidic residues" evidence="4">
    <location>
        <begin position="266"/>
        <end position="277"/>
    </location>
</feature>
<dbReference type="Proteomes" id="UP000283841">
    <property type="component" value="Unassembled WGS sequence"/>
</dbReference>
<evidence type="ECO:0000256" key="2">
    <source>
        <dbReference type="ARBA" id="ARBA00022553"/>
    </source>
</evidence>
<feature type="compositionally biased region" description="Acidic residues" evidence="4">
    <location>
        <begin position="110"/>
        <end position="130"/>
    </location>
</feature>
<accession>A0A443HZ14</accession>
<feature type="compositionally biased region" description="Acidic residues" evidence="4">
    <location>
        <begin position="679"/>
        <end position="688"/>
    </location>
</feature>
<keyword evidence="6" id="KW-1185">Reference proteome</keyword>
<feature type="compositionally biased region" description="Acidic residues" evidence="4">
    <location>
        <begin position="570"/>
        <end position="580"/>
    </location>
</feature>
<feature type="compositionally biased region" description="Basic and acidic residues" evidence="4">
    <location>
        <begin position="623"/>
        <end position="641"/>
    </location>
</feature>
<feature type="compositionally biased region" description="Basic and acidic residues" evidence="4">
    <location>
        <begin position="496"/>
        <end position="517"/>
    </location>
</feature>
<feature type="compositionally biased region" description="Polar residues" evidence="4">
    <location>
        <begin position="725"/>
        <end position="744"/>
    </location>
</feature>
<evidence type="ECO:0000256" key="4">
    <source>
        <dbReference type="SAM" id="MobiDB-lite"/>
    </source>
</evidence>
<dbReference type="AlphaFoldDB" id="A0A443HZ14"/>
<feature type="region of interest" description="Disordered" evidence="4">
    <location>
        <begin position="314"/>
        <end position="338"/>
    </location>
</feature>
<evidence type="ECO:0000256" key="1">
    <source>
        <dbReference type="ARBA" id="ARBA00004604"/>
    </source>
</evidence>
<name>A0A443HZ14_BYSSP</name>
<feature type="compositionally biased region" description="Polar residues" evidence="4">
    <location>
        <begin position="701"/>
        <end position="716"/>
    </location>
</feature>
<evidence type="ECO:0000313" key="6">
    <source>
        <dbReference type="Proteomes" id="UP000283841"/>
    </source>
</evidence>
<reference evidence="5 6" key="1">
    <citation type="journal article" date="2018" name="Front. Microbiol.">
        <title>Genomic and genetic insights into a cosmopolitan fungus, Paecilomyces variotii (Eurotiales).</title>
        <authorList>
            <person name="Urquhart A.S."/>
            <person name="Mondo S.J."/>
            <person name="Makela M.R."/>
            <person name="Hane J.K."/>
            <person name="Wiebenga A."/>
            <person name="He G."/>
            <person name="Mihaltcheva S."/>
            <person name="Pangilinan J."/>
            <person name="Lipzen A."/>
            <person name="Barry K."/>
            <person name="de Vries R.P."/>
            <person name="Grigoriev I.V."/>
            <person name="Idnurm A."/>
        </authorList>
    </citation>
    <scope>NUCLEOTIDE SEQUENCE [LARGE SCALE GENOMIC DNA]</scope>
    <source>
        <strain evidence="5 6">CBS 101075</strain>
    </source>
</reference>
<gene>
    <name evidence="5" type="ORF">C8Q69DRAFT_215037</name>
</gene>
<dbReference type="STRING" id="264951.A0A443HZ14"/>
<dbReference type="GO" id="GO:0032040">
    <property type="term" value="C:small-subunit processome"/>
    <property type="evidence" value="ECO:0007669"/>
    <property type="project" value="InterPro"/>
</dbReference>
<protein>
    <submittedName>
        <fullName evidence="5">Putative small nucleolar ribonucleo protein complex subunit Utp14</fullName>
    </submittedName>
</protein>
<dbReference type="PANTHER" id="PTHR14150:SF12">
    <property type="entry name" value="U3 SMALL NUCLEOLAR RNA-ASSOCIATED PROTEIN 14 HOMOLOG A"/>
    <property type="match status" value="1"/>
</dbReference>
<dbReference type="Pfam" id="PF04615">
    <property type="entry name" value="Utp14"/>
    <property type="match status" value="1"/>
</dbReference>
<feature type="compositionally biased region" description="Basic and acidic residues" evidence="4">
    <location>
        <begin position="689"/>
        <end position="698"/>
    </location>
</feature>
<dbReference type="EMBL" id="RCNU01000003">
    <property type="protein sequence ID" value="RWQ97079.1"/>
    <property type="molecule type" value="Genomic_DNA"/>
</dbReference>
<feature type="compositionally biased region" description="Acidic residues" evidence="4">
    <location>
        <begin position="216"/>
        <end position="240"/>
    </location>
</feature>
<feature type="compositionally biased region" description="Basic and acidic residues" evidence="4">
    <location>
        <begin position="471"/>
        <end position="480"/>
    </location>
</feature>
<dbReference type="InterPro" id="IPR006709">
    <property type="entry name" value="SSU_processome_Utp14"/>
</dbReference>
<comment type="caution">
    <text evidence="5">The sequence shown here is derived from an EMBL/GenBank/DDBJ whole genome shotgun (WGS) entry which is preliminary data.</text>
</comment>
<feature type="region of interest" description="Disordered" evidence="4">
    <location>
        <begin position="1"/>
        <end position="282"/>
    </location>
</feature>
<organism evidence="5 6">
    <name type="scientific">Byssochlamys spectabilis</name>
    <name type="common">Paecilomyces variotii</name>
    <dbReference type="NCBI Taxonomy" id="264951"/>
    <lineage>
        <taxon>Eukaryota</taxon>
        <taxon>Fungi</taxon>
        <taxon>Dikarya</taxon>
        <taxon>Ascomycota</taxon>
        <taxon>Pezizomycotina</taxon>
        <taxon>Eurotiomycetes</taxon>
        <taxon>Eurotiomycetidae</taxon>
        <taxon>Eurotiales</taxon>
        <taxon>Thermoascaceae</taxon>
        <taxon>Paecilomyces</taxon>
    </lineage>
</organism>
<dbReference type="RefSeq" id="XP_028486724.1">
    <property type="nucleotide sequence ID" value="XM_028626236.1"/>
</dbReference>
<feature type="compositionally biased region" description="Basic and acidic residues" evidence="4">
    <location>
        <begin position="528"/>
        <end position="560"/>
    </location>
</feature>
<evidence type="ECO:0000313" key="5">
    <source>
        <dbReference type="EMBL" id="RWQ97079.1"/>
    </source>
</evidence>
<feature type="compositionally biased region" description="Basic and acidic residues" evidence="4">
    <location>
        <begin position="581"/>
        <end position="595"/>
    </location>
</feature>